<dbReference type="GeneID" id="29003446"/>
<protein>
    <recommendedName>
        <fullName evidence="4">OTU domain-containing protein</fullName>
    </recommendedName>
</protein>
<sequence length="673" mass="76839">MIHSKSKKEFDWALNKFNAVSAGSEVENGNVKAPVSAYFHDRWITCQEKWADYLTQKIMHFGCTTSQRVKSAHQALKRGISAIASLDLAFENISRYIERLERDFRNVEIRESTTVDPLVGRNKLLSRLLMKVSKRALLVIDQEVRLKCESSIVCEFMNKLQYGLPCRHSLPAGRDIYISDIPERWVIDPRNVKPRDNTCQGNFQLEERPEVWMEEVIKLEALFWSCESSQQVANLLNKINKVTSEFEGKTGHPLINFQAPKKIKYPGRRKGGAHPKYLPKDFGQANWRKISVSSGHAGLKAMVRLRAKMREGKPAATQKTKNKKQNKNKQEPLDPVDATKNKIKQIKQEPLDPGCRLTRICFLVDATKNKTTKIKQEPLDPVDALQKNGFKRPATTLEDYQYDNCISVGKRVKFQPSFPVSHEIVNDVKGGFSPTADGWCGFRVLSHLIYKDQNKFSLVKRDMLAALPKYKTLYTNTFGTDTSQLGKIIQYVSQLDYSNTNTNTNFIPVCSDASMWFNTPDCAQLAADTYIRPVCVYSDNPNTPSTTFLPFALPNNKTKQQQPLIFNYVNSNHWTTVDLSPRQSFLNLYKSYQFVSLCQHKLSITCGLNDSLLCFFLEIIRGKYFTLRVTLITSELKIINIGWCYTDRAKLSSNMLYYAFASSYFINSSLGSL</sequence>
<dbReference type="InParanoid" id="A0A167PL35"/>
<dbReference type="STRING" id="763407.A0A167PL35"/>
<dbReference type="CDD" id="cd22744">
    <property type="entry name" value="OTU"/>
    <property type="match status" value="1"/>
</dbReference>
<proteinExistence type="predicted"/>
<dbReference type="Gene3D" id="3.90.70.80">
    <property type="match status" value="1"/>
</dbReference>
<dbReference type="RefSeq" id="XP_018296194.1">
    <property type="nucleotide sequence ID" value="XM_018442540.1"/>
</dbReference>
<dbReference type="VEuPathDB" id="FungiDB:PHYBLDRAFT_71798"/>
<accession>A0A167PL35</accession>
<dbReference type="EMBL" id="KV440973">
    <property type="protein sequence ID" value="OAD78154.1"/>
    <property type="molecule type" value="Genomic_DNA"/>
</dbReference>
<dbReference type="OrthoDB" id="2379842at2759"/>
<dbReference type="InterPro" id="IPR052579">
    <property type="entry name" value="Zinc_finger_SWIM"/>
</dbReference>
<dbReference type="PANTHER" id="PTHR31569">
    <property type="entry name" value="SWIM-TYPE DOMAIN-CONTAINING PROTEIN"/>
    <property type="match status" value="1"/>
</dbReference>
<evidence type="ECO:0008006" key="4">
    <source>
        <dbReference type="Google" id="ProtNLM"/>
    </source>
</evidence>
<keyword evidence="3" id="KW-1185">Reference proteome</keyword>
<feature type="region of interest" description="Disordered" evidence="1">
    <location>
        <begin position="311"/>
        <end position="337"/>
    </location>
</feature>
<gene>
    <name evidence="2" type="ORF">PHYBLDRAFT_71798</name>
</gene>
<organism evidence="2 3">
    <name type="scientific">Phycomyces blakesleeanus (strain ATCC 8743b / DSM 1359 / FGSC 10004 / NBRC 33097 / NRRL 1555)</name>
    <dbReference type="NCBI Taxonomy" id="763407"/>
    <lineage>
        <taxon>Eukaryota</taxon>
        <taxon>Fungi</taxon>
        <taxon>Fungi incertae sedis</taxon>
        <taxon>Mucoromycota</taxon>
        <taxon>Mucoromycotina</taxon>
        <taxon>Mucoromycetes</taxon>
        <taxon>Mucorales</taxon>
        <taxon>Phycomycetaceae</taxon>
        <taxon>Phycomyces</taxon>
    </lineage>
</organism>
<reference evidence="3" key="1">
    <citation type="submission" date="2015-06" db="EMBL/GenBank/DDBJ databases">
        <title>Expansion of signal transduction pathways in fungi by whole-genome duplication.</title>
        <authorList>
            <consortium name="DOE Joint Genome Institute"/>
            <person name="Corrochano L.M."/>
            <person name="Kuo A."/>
            <person name="Marcet-Houben M."/>
            <person name="Polaino S."/>
            <person name="Salamov A."/>
            <person name="Villalobos J.M."/>
            <person name="Alvarez M.I."/>
            <person name="Avalos J."/>
            <person name="Benito E.P."/>
            <person name="Benoit I."/>
            <person name="Burger G."/>
            <person name="Camino L.P."/>
            <person name="Canovas D."/>
            <person name="Cerda-Olmedo E."/>
            <person name="Cheng J.-F."/>
            <person name="Dominguez A."/>
            <person name="Elias M."/>
            <person name="Eslava A.P."/>
            <person name="Glaser F."/>
            <person name="Grimwood J."/>
            <person name="Gutierrez G."/>
            <person name="Heitman J."/>
            <person name="Henrissat B."/>
            <person name="Iturriaga E.A."/>
            <person name="Lang B.F."/>
            <person name="Lavin J.L."/>
            <person name="Lee S."/>
            <person name="Li W."/>
            <person name="Lindquist E."/>
            <person name="Lopez-Garcia S."/>
            <person name="Luque E.M."/>
            <person name="Marcos A.T."/>
            <person name="Martin J."/>
            <person name="McCluskey K."/>
            <person name="Medina H.R."/>
            <person name="Miralles-Duran A."/>
            <person name="Miyazaki A."/>
            <person name="Munoz-Torres E."/>
            <person name="Oguiza J.A."/>
            <person name="Ohm R."/>
            <person name="Olmedo M."/>
            <person name="Orejas M."/>
            <person name="Ortiz-Castellanos L."/>
            <person name="Pisabarro A.G."/>
            <person name="Rodriguez-Romero J."/>
            <person name="Ruiz-Herrera J."/>
            <person name="Ruiz-Vazquez R."/>
            <person name="Sanz C."/>
            <person name="Schackwitz W."/>
            <person name="Schmutz J."/>
            <person name="Shahriari M."/>
            <person name="Shelest E."/>
            <person name="Silva-Franco F."/>
            <person name="Soanes D."/>
            <person name="Syed K."/>
            <person name="Tagua V.G."/>
            <person name="Talbot N.J."/>
            <person name="Thon M."/>
            <person name="De vries R.P."/>
            <person name="Wiebenga A."/>
            <person name="Yadav J.S."/>
            <person name="Braun E.L."/>
            <person name="Baker S."/>
            <person name="Garre V."/>
            <person name="Horwitz B."/>
            <person name="Torres-Martinez S."/>
            <person name="Idnurm A."/>
            <person name="Herrera-Estrella A."/>
            <person name="Gabaldon T."/>
            <person name="Grigoriev I.V."/>
        </authorList>
    </citation>
    <scope>NUCLEOTIDE SEQUENCE [LARGE SCALE GENOMIC DNA]</scope>
    <source>
        <strain evidence="3">NRRL 1555(-)</strain>
    </source>
</reference>
<evidence type="ECO:0000256" key="1">
    <source>
        <dbReference type="SAM" id="MobiDB-lite"/>
    </source>
</evidence>
<dbReference type="PANTHER" id="PTHR31569:SF4">
    <property type="entry name" value="SWIM-TYPE DOMAIN-CONTAINING PROTEIN"/>
    <property type="match status" value="1"/>
</dbReference>
<evidence type="ECO:0000313" key="2">
    <source>
        <dbReference type="EMBL" id="OAD78154.1"/>
    </source>
</evidence>
<feature type="compositionally biased region" description="Basic and acidic residues" evidence="1">
    <location>
        <begin position="328"/>
        <end position="337"/>
    </location>
</feature>
<name>A0A167PL35_PHYB8</name>
<dbReference type="Proteomes" id="UP000077315">
    <property type="component" value="Unassembled WGS sequence"/>
</dbReference>
<dbReference type="AlphaFoldDB" id="A0A167PL35"/>
<evidence type="ECO:0000313" key="3">
    <source>
        <dbReference type="Proteomes" id="UP000077315"/>
    </source>
</evidence>